<feature type="region of interest" description="Disordered" evidence="8">
    <location>
        <begin position="1"/>
        <end position="30"/>
    </location>
</feature>
<feature type="transmembrane region" description="Helical" evidence="7">
    <location>
        <begin position="32"/>
        <end position="57"/>
    </location>
</feature>
<evidence type="ECO:0000256" key="6">
    <source>
        <dbReference type="ARBA" id="ARBA00023136"/>
    </source>
</evidence>
<evidence type="ECO:0000256" key="4">
    <source>
        <dbReference type="ARBA" id="ARBA00022692"/>
    </source>
</evidence>
<reference evidence="11" key="1">
    <citation type="journal article" date="2019" name="Int. J. Syst. Evol. Microbiol.">
        <title>The Global Catalogue of Microorganisms (GCM) 10K type strain sequencing project: providing services to taxonomists for standard genome sequencing and annotation.</title>
        <authorList>
            <consortium name="The Broad Institute Genomics Platform"/>
            <consortium name="The Broad Institute Genome Sequencing Center for Infectious Disease"/>
            <person name="Wu L."/>
            <person name="Ma J."/>
        </authorList>
    </citation>
    <scope>NUCLEOTIDE SEQUENCE [LARGE SCALE GENOMIC DNA]</scope>
    <source>
        <strain evidence="11">JCM 18961</strain>
    </source>
</reference>
<keyword evidence="2 7" id="KW-0813">Transport</keyword>
<keyword evidence="3" id="KW-1003">Cell membrane</keyword>
<dbReference type="SUPFAM" id="SSF161098">
    <property type="entry name" value="MetI-like"/>
    <property type="match status" value="1"/>
</dbReference>
<feature type="transmembrane region" description="Helical" evidence="7">
    <location>
        <begin position="133"/>
        <end position="154"/>
    </location>
</feature>
<evidence type="ECO:0000256" key="7">
    <source>
        <dbReference type="RuleBase" id="RU363032"/>
    </source>
</evidence>
<dbReference type="RefSeq" id="WP_345500912.1">
    <property type="nucleotide sequence ID" value="NZ_BAABLO010000001.1"/>
</dbReference>
<gene>
    <name evidence="10" type="ORF">GCM10025782_04890</name>
</gene>
<keyword evidence="6 7" id="KW-0472">Membrane</keyword>
<dbReference type="Proteomes" id="UP001500556">
    <property type="component" value="Unassembled WGS sequence"/>
</dbReference>
<comment type="subcellular location">
    <subcellularLocation>
        <location evidence="1 7">Cell membrane</location>
        <topology evidence="1 7">Multi-pass membrane protein</topology>
    </subcellularLocation>
</comment>
<dbReference type="PANTHER" id="PTHR43744">
    <property type="entry name" value="ABC TRANSPORTER PERMEASE PROTEIN MG189-RELATED-RELATED"/>
    <property type="match status" value="1"/>
</dbReference>
<evidence type="ECO:0000256" key="5">
    <source>
        <dbReference type="ARBA" id="ARBA00022989"/>
    </source>
</evidence>
<comment type="caution">
    <text evidence="10">The sequence shown here is derived from an EMBL/GenBank/DDBJ whole genome shotgun (WGS) entry which is preliminary data.</text>
</comment>
<evidence type="ECO:0000256" key="1">
    <source>
        <dbReference type="ARBA" id="ARBA00004651"/>
    </source>
</evidence>
<feature type="transmembrane region" description="Helical" evidence="7">
    <location>
        <begin position="166"/>
        <end position="186"/>
    </location>
</feature>
<dbReference type="PROSITE" id="PS50928">
    <property type="entry name" value="ABC_TM1"/>
    <property type="match status" value="1"/>
</dbReference>
<dbReference type="Pfam" id="PF00528">
    <property type="entry name" value="BPD_transp_1"/>
    <property type="match status" value="1"/>
</dbReference>
<keyword evidence="11" id="KW-1185">Reference proteome</keyword>
<dbReference type="InterPro" id="IPR000515">
    <property type="entry name" value="MetI-like"/>
</dbReference>
<name>A0ABP8XS77_9MICO</name>
<feature type="transmembrane region" description="Helical" evidence="7">
    <location>
        <begin position="207"/>
        <end position="229"/>
    </location>
</feature>
<proteinExistence type="inferred from homology"/>
<evidence type="ECO:0000313" key="11">
    <source>
        <dbReference type="Proteomes" id="UP001500556"/>
    </source>
</evidence>
<sequence length="300" mass="32110">MSVVAPAATATTDSPVLAQPKGPRRSTGQKPVGGVGASILLWGYAAIALVPLLLMVVSSFRTNADLITDPLGLPSPVSVESYREAWTTGSFATYFGNSLLVTVGAVALSTVVSTMAAYALARVHSRAFRALESLFLSGLMLPIHLAILPIFYLFDGLGLIDSRFGLALMYGASGVPFSIFVLTTFFRQLPAELEEAAALDGASPWQTFWRIMVPLVRPALATVAVFRFVPIWNDFLFPLVLLRKEEKYTLPVGLTTFFGENATNYSAVFAGLVITTIPLIVLFLVATKQIVAGLTAGMSK</sequence>
<dbReference type="EMBL" id="BAABLO010000001">
    <property type="protein sequence ID" value="GAA4711811.1"/>
    <property type="molecule type" value="Genomic_DNA"/>
</dbReference>
<feature type="transmembrane region" description="Helical" evidence="7">
    <location>
        <begin position="265"/>
        <end position="286"/>
    </location>
</feature>
<evidence type="ECO:0000256" key="2">
    <source>
        <dbReference type="ARBA" id="ARBA00022448"/>
    </source>
</evidence>
<evidence type="ECO:0000313" key="10">
    <source>
        <dbReference type="EMBL" id="GAA4711811.1"/>
    </source>
</evidence>
<evidence type="ECO:0000256" key="8">
    <source>
        <dbReference type="SAM" id="MobiDB-lite"/>
    </source>
</evidence>
<evidence type="ECO:0000256" key="3">
    <source>
        <dbReference type="ARBA" id="ARBA00022475"/>
    </source>
</evidence>
<dbReference type="Gene3D" id="1.10.3720.10">
    <property type="entry name" value="MetI-like"/>
    <property type="match status" value="1"/>
</dbReference>
<feature type="domain" description="ABC transmembrane type-1" evidence="9">
    <location>
        <begin position="95"/>
        <end position="286"/>
    </location>
</feature>
<keyword evidence="5 7" id="KW-1133">Transmembrane helix</keyword>
<dbReference type="PANTHER" id="PTHR43744:SF12">
    <property type="entry name" value="ABC TRANSPORTER PERMEASE PROTEIN MG189-RELATED"/>
    <property type="match status" value="1"/>
</dbReference>
<organism evidence="10 11">
    <name type="scientific">Pedococcus ginsenosidimutans</name>
    <dbReference type="NCBI Taxonomy" id="490570"/>
    <lineage>
        <taxon>Bacteria</taxon>
        <taxon>Bacillati</taxon>
        <taxon>Actinomycetota</taxon>
        <taxon>Actinomycetes</taxon>
        <taxon>Micrococcales</taxon>
        <taxon>Intrasporangiaceae</taxon>
        <taxon>Pedococcus</taxon>
    </lineage>
</organism>
<accession>A0ABP8XS77</accession>
<evidence type="ECO:0000259" key="9">
    <source>
        <dbReference type="PROSITE" id="PS50928"/>
    </source>
</evidence>
<protein>
    <submittedName>
        <fullName evidence="10">Carbohydrate ABC transporter permease</fullName>
    </submittedName>
</protein>
<comment type="similarity">
    <text evidence="7">Belongs to the binding-protein-dependent transport system permease family.</text>
</comment>
<feature type="transmembrane region" description="Helical" evidence="7">
    <location>
        <begin position="99"/>
        <end position="121"/>
    </location>
</feature>
<keyword evidence="4 7" id="KW-0812">Transmembrane</keyword>
<dbReference type="InterPro" id="IPR035906">
    <property type="entry name" value="MetI-like_sf"/>
</dbReference>
<dbReference type="CDD" id="cd06261">
    <property type="entry name" value="TM_PBP2"/>
    <property type="match status" value="1"/>
</dbReference>